<dbReference type="PATRIC" id="fig|1230338.3.peg.251"/>
<dbReference type="Proteomes" id="UP000023795">
    <property type="component" value="Unassembled WGS sequence"/>
</dbReference>
<keyword evidence="2" id="KW-1185">Reference proteome</keyword>
<proteinExistence type="predicted"/>
<comment type="caution">
    <text evidence="1">The sequence shown here is derived from an EMBL/GenBank/DDBJ whole genome shotgun (WGS) entry which is preliminary data.</text>
</comment>
<evidence type="ECO:0000313" key="2">
    <source>
        <dbReference type="Proteomes" id="UP000023795"/>
    </source>
</evidence>
<dbReference type="AlphaFoldDB" id="L2F7G4"/>
<protein>
    <submittedName>
        <fullName evidence="1">Uncharacterized protein</fullName>
    </submittedName>
</protein>
<accession>L2F7G4</accession>
<name>L2F7G4_9GAMM</name>
<organism evidence="1 2">
    <name type="scientific">Moraxella macacae 0408225</name>
    <dbReference type="NCBI Taxonomy" id="1230338"/>
    <lineage>
        <taxon>Bacteria</taxon>
        <taxon>Pseudomonadati</taxon>
        <taxon>Pseudomonadota</taxon>
        <taxon>Gammaproteobacteria</taxon>
        <taxon>Moraxellales</taxon>
        <taxon>Moraxellaceae</taxon>
        <taxon>Moraxella</taxon>
    </lineage>
</organism>
<evidence type="ECO:0000313" key="1">
    <source>
        <dbReference type="EMBL" id="ELA08972.1"/>
    </source>
</evidence>
<dbReference type="STRING" id="1230338.MOMA_01145"/>
<dbReference type="OrthoDB" id="6717554at2"/>
<gene>
    <name evidence="1" type="ORF">MOMA_01145</name>
</gene>
<dbReference type="RefSeq" id="WP_009501374.1">
    <property type="nucleotide sequence ID" value="NZ_ANIN01000001.1"/>
</dbReference>
<dbReference type="EMBL" id="ANIN01000001">
    <property type="protein sequence ID" value="ELA08972.1"/>
    <property type="molecule type" value="Genomic_DNA"/>
</dbReference>
<reference evidence="1 2" key="1">
    <citation type="journal article" date="2013" name="Genome Announc.">
        <title>Genome Sequence of Moraxella macacae 0408225, a Novel Bacterial Species Isolated from a Cynomolgus Macaque with Epistaxis.</title>
        <authorList>
            <person name="Ladner J.T."/>
            <person name="Whitehouse C.A."/>
            <person name="Koroleva G.I."/>
            <person name="Palacios G.F."/>
        </authorList>
    </citation>
    <scope>NUCLEOTIDE SEQUENCE [LARGE SCALE GENOMIC DNA]</scope>
    <source>
        <strain evidence="1 2">0408225</strain>
    </source>
</reference>
<sequence>MQHSSHESNLDDTPHAPQETLLEFVQETSGKMVLRPMHANDNIEPLLSIEFSQEIQDMLGGDIQFIGQSMIQAAMQSFMQKQIAQYHAHVYDEEPERFS</sequence>